<accession>A0A8H4SSF9</accession>
<dbReference type="Proteomes" id="UP000604273">
    <property type="component" value="Unassembled WGS sequence"/>
</dbReference>
<dbReference type="GO" id="GO:0017059">
    <property type="term" value="C:serine palmitoyltransferase complex"/>
    <property type="evidence" value="ECO:0007669"/>
    <property type="project" value="TreeGrafter"/>
</dbReference>
<dbReference type="GO" id="GO:0030170">
    <property type="term" value="F:pyridoxal phosphate binding"/>
    <property type="evidence" value="ECO:0007669"/>
    <property type="project" value="InterPro"/>
</dbReference>
<sequence>MVEHTFQPINGSALDSNVLEESSGMDLSDMHANTNGRQEFDSLFAVPSNTEQQVTKFQNPCQADCIAIEDLEVTTRPSVGKLHQDSNEWLWELPARRSSIDFQLSSLFMNTKTYPDIARDRIHEIQGLFSELSLLSDAAPKHSKPCLLTTDGEGIFPGLNKDDLHKYLSASFSDPEGLCNFIVWSRADTILTQVFVEGDVSATKEVFAYAIVGLGSYILYVSDPDRQDHYKEISLQGFNTALESYELMKAGHESITDFEASLVLMCCAEARGSHLTAKILAGTIELAQALQLYSVDAVTSLCAAAEEQYTTQRAFLYLFAFEKPFLMFLGRFSFIDEDSIDYNPLSIDAQGHSDLIAFKPDRLLIRYQLLKCGKKHLSKKSREGKERRPLQDTVKKIDYWTTIMLRYSFYMADGPLHMQYDVIVQNYTAMILFLLAGILSDISIIPRSPSQVPGLGPLDTGFAAFLLRHIKRLMNDCFSRPFTGVPSRSMTLLDRKTDDNLSFCLTGSTTDALNMASYNYLGLAQSHGFCADAVEDSIRKYGPSFASTRPVAGTSDLQLAVEDVVARFVGKPSAIVFSMGYGTNATAFLGLVDEKCLIISDSLNHASIRVGARLSGAKLKVFNHNDISHLEEVLQSSILLGQPITGEPWKNILVVVEGLYSMEGTIVDLPRLLEVKRRYSFMLYIDEAHSIGALGHRGRGVCDYFSIDPDNVDILMGTFTKSFGANGGYIAGDKALIDRMRLVNAGVIHEEPMAPPILAQILSSIRIITGQLCPGDGEDRLRRLSDNTRYLRSGLRNLGFEVGGDADSPIVTLLIYNMAKSGTFSREMLQKGIAVVVTKA</sequence>
<evidence type="ECO:0000256" key="2">
    <source>
        <dbReference type="ARBA" id="ARBA00022679"/>
    </source>
</evidence>
<evidence type="ECO:0000313" key="5">
    <source>
        <dbReference type="Proteomes" id="UP000604273"/>
    </source>
</evidence>
<dbReference type="InterPro" id="IPR015421">
    <property type="entry name" value="PyrdxlP-dep_Trfase_major"/>
</dbReference>
<dbReference type="InterPro" id="IPR015422">
    <property type="entry name" value="PyrdxlP-dep_Trfase_small"/>
</dbReference>
<comment type="caution">
    <text evidence="4">The sequence shown here is derived from an EMBL/GenBank/DDBJ whole genome shotgun (WGS) entry which is preliminary data.</text>
</comment>
<comment type="cofactor">
    <cofactor evidence="1">
        <name>pyridoxal 5'-phosphate</name>
        <dbReference type="ChEBI" id="CHEBI:597326"/>
    </cofactor>
</comment>
<evidence type="ECO:0000259" key="3">
    <source>
        <dbReference type="Pfam" id="PF00155"/>
    </source>
</evidence>
<dbReference type="Gene3D" id="3.40.640.10">
    <property type="entry name" value="Type I PLP-dependent aspartate aminotransferase-like (Major domain)"/>
    <property type="match status" value="1"/>
</dbReference>
<dbReference type="Pfam" id="PF00155">
    <property type="entry name" value="Aminotran_1_2"/>
    <property type="match status" value="1"/>
</dbReference>
<dbReference type="CDD" id="cd12148">
    <property type="entry name" value="fungal_TF_MHR"/>
    <property type="match status" value="1"/>
</dbReference>
<evidence type="ECO:0000313" key="4">
    <source>
        <dbReference type="EMBL" id="KAF4944755.1"/>
    </source>
</evidence>
<dbReference type="AlphaFoldDB" id="A0A8H4SSF9"/>
<dbReference type="EMBL" id="JABFAI010000405">
    <property type="protein sequence ID" value="KAF4944755.1"/>
    <property type="molecule type" value="Genomic_DNA"/>
</dbReference>
<reference evidence="4" key="1">
    <citation type="journal article" date="2020" name="BMC Genomics">
        <title>Correction to: Identification and distribution of gene clusters required for synthesis of sphingolipid metabolism inhibitors in diverse species of the filamentous fungus Fusarium.</title>
        <authorList>
            <person name="Kim H.S."/>
            <person name="Lohmar J.M."/>
            <person name="Busman M."/>
            <person name="Brown D.W."/>
            <person name="Naumann T.A."/>
            <person name="Divon H.H."/>
            <person name="Lysoe E."/>
            <person name="Uhlig S."/>
            <person name="Proctor R.H."/>
        </authorList>
    </citation>
    <scope>NUCLEOTIDE SEQUENCE</scope>
    <source>
        <strain evidence="4">NRRL 45417</strain>
    </source>
</reference>
<dbReference type="OrthoDB" id="65434at2759"/>
<dbReference type="SUPFAM" id="SSF53383">
    <property type="entry name" value="PLP-dependent transferases"/>
    <property type="match status" value="1"/>
</dbReference>
<keyword evidence="5" id="KW-1185">Reference proteome</keyword>
<dbReference type="PANTHER" id="PTHR13693">
    <property type="entry name" value="CLASS II AMINOTRANSFERASE/8-AMINO-7-OXONONANOATE SYNTHASE"/>
    <property type="match status" value="1"/>
</dbReference>
<reference evidence="4" key="2">
    <citation type="submission" date="2020-05" db="EMBL/GenBank/DDBJ databases">
        <authorList>
            <person name="Kim H.-S."/>
            <person name="Proctor R.H."/>
            <person name="Brown D.W."/>
        </authorList>
    </citation>
    <scope>NUCLEOTIDE SEQUENCE</scope>
    <source>
        <strain evidence="4">NRRL 45417</strain>
    </source>
</reference>
<feature type="domain" description="Aminotransferase class I/classII large" evidence="3">
    <location>
        <begin position="511"/>
        <end position="836"/>
    </location>
</feature>
<protein>
    <recommendedName>
        <fullName evidence="3">Aminotransferase class I/classII large domain-containing protein</fullName>
    </recommendedName>
</protein>
<dbReference type="GO" id="GO:0046512">
    <property type="term" value="P:sphingosine biosynthetic process"/>
    <property type="evidence" value="ECO:0007669"/>
    <property type="project" value="TreeGrafter"/>
</dbReference>
<dbReference type="PANTHER" id="PTHR13693:SF3">
    <property type="entry name" value="LD36009P"/>
    <property type="match status" value="1"/>
</dbReference>
<dbReference type="GO" id="GO:0046513">
    <property type="term" value="P:ceramide biosynthetic process"/>
    <property type="evidence" value="ECO:0007669"/>
    <property type="project" value="TreeGrafter"/>
</dbReference>
<evidence type="ECO:0000256" key="1">
    <source>
        <dbReference type="ARBA" id="ARBA00001933"/>
    </source>
</evidence>
<dbReference type="GO" id="GO:0016020">
    <property type="term" value="C:membrane"/>
    <property type="evidence" value="ECO:0007669"/>
    <property type="project" value="GOC"/>
</dbReference>
<feature type="non-terminal residue" evidence="4">
    <location>
        <position position="1"/>
    </location>
</feature>
<keyword evidence="2" id="KW-0808">Transferase</keyword>
<dbReference type="InterPro" id="IPR050087">
    <property type="entry name" value="AON_synthase_class-II"/>
</dbReference>
<dbReference type="InterPro" id="IPR015424">
    <property type="entry name" value="PyrdxlP-dep_Trfase"/>
</dbReference>
<organism evidence="4 5">
    <name type="scientific">Fusarium gaditjirri</name>
    <dbReference type="NCBI Taxonomy" id="282569"/>
    <lineage>
        <taxon>Eukaryota</taxon>
        <taxon>Fungi</taxon>
        <taxon>Dikarya</taxon>
        <taxon>Ascomycota</taxon>
        <taxon>Pezizomycotina</taxon>
        <taxon>Sordariomycetes</taxon>
        <taxon>Hypocreomycetidae</taxon>
        <taxon>Hypocreales</taxon>
        <taxon>Nectriaceae</taxon>
        <taxon>Fusarium</taxon>
        <taxon>Fusarium nisikadoi species complex</taxon>
    </lineage>
</organism>
<dbReference type="GO" id="GO:0004758">
    <property type="term" value="F:serine C-palmitoyltransferase activity"/>
    <property type="evidence" value="ECO:0007669"/>
    <property type="project" value="TreeGrafter"/>
</dbReference>
<proteinExistence type="predicted"/>
<name>A0A8H4SSF9_9HYPO</name>
<dbReference type="InterPro" id="IPR004839">
    <property type="entry name" value="Aminotransferase_I/II_large"/>
</dbReference>
<dbReference type="Gene3D" id="3.90.1150.10">
    <property type="entry name" value="Aspartate Aminotransferase, domain 1"/>
    <property type="match status" value="1"/>
</dbReference>
<gene>
    <name evidence="4" type="ORF">FGADI_12460</name>
</gene>
<dbReference type="CDD" id="cd06454">
    <property type="entry name" value="KBL_like"/>
    <property type="match status" value="1"/>
</dbReference>